<accession>G3B720</accession>
<dbReference type="EMBL" id="GL996524">
    <property type="protein sequence ID" value="EGV63537.1"/>
    <property type="molecule type" value="Genomic_DNA"/>
</dbReference>
<dbReference type="AlphaFoldDB" id="G3B720"/>
<dbReference type="KEGG" id="cten:90982234"/>
<gene>
    <name evidence="1" type="ORF">CANTEDRAFT_114386</name>
</gene>
<dbReference type="HOGENOM" id="CLU_120591_0_0_1"/>
<dbReference type="EMBL" id="GL996524">
    <property type="protein sequence ID" value="EGV63536.1"/>
    <property type="molecule type" value="Genomic_DNA"/>
</dbReference>
<evidence type="ECO:0000313" key="2">
    <source>
        <dbReference type="Proteomes" id="UP000000707"/>
    </source>
</evidence>
<sequence>MEDLFDKQIDPRLSHLPQLSEFFQYVTVSKLLNPAFIQKLNSMFVTNDDGYEYKLELVVENQRGLKIFGIPMFSSNSLIPMLDPSSFQLLNGQNLKVIDNNLNNLPLPDLNWQWHWECWYVLMLNDVDDQGWIYSKINFNSHHWKGKYYFGNFIRRRVWIRLRHRSLSEMSS</sequence>
<dbReference type="OrthoDB" id="72441at2759"/>
<dbReference type="InterPro" id="IPR051513">
    <property type="entry name" value="Tectonin_beta-prop"/>
</dbReference>
<dbReference type="PANTHER" id="PTHR23250">
    <property type="entry name" value="DYSFERLIN-RELATED"/>
    <property type="match status" value="1"/>
</dbReference>
<proteinExistence type="predicted"/>
<reference evidence="1 2" key="1">
    <citation type="journal article" date="2011" name="Proc. Natl. Acad. Sci. U.S.A.">
        <title>Comparative genomics of xylose-fermenting fungi for enhanced biofuel production.</title>
        <authorList>
            <person name="Wohlbach D.J."/>
            <person name="Kuo A."/>
            <person name="Sato T.K."/>
            <person name="Potts K.M."/>
            <person name="Salamov A.A."/>
            <person name="LaButti K.M."/>
            <person name="Sun H."/>
            <person name="Clum A."/>
            <person name="Pangilinan J.L."/>
            <person name="Lindquist E.A."/>
            <person name="Lucas S."/>
            <person name="Lapidus A."/>
            <person name="Jin M."/>
            <person name="Gunawan C."/>
            <person name="Balan V."/>
            <person name="Dale B.E."/>
            <person name="Jeffries T.W."/>
            <person name="Zinkel R."/>
            <person name="Barry K.W."/>
            <person name="Grigoriev I.V."/>
            <person name="Gasch A.P."/>
        </authorList>
    </citation>
    <scope>NUCLEOTIDE SEQUENCE [LARGE SCALE GENOMIC DNA]</scope>
    <source>
        <strain evidence="1">ATCC 10573</strain>
        <strain evidence="2">ATCC 10573 / BCRC 21748 / CBS 615 / JCM 9827 / NBRC 10315 / NRRL Y-1498 / VKM Y-70</strain>
    </source>
</reference>
<organism evidence="2">
    <name type="scientific">Candida tenuis (strain ATCC 10573 / BCRC 21748 / CBS 615 / JCM 9827 / NBRC 10315 / NRRL Y-1498 / VKM Y-70)</name>
    <name type="common">Yeast</name>
    <name type="synonym">Yamadazyma tenuis</name>
    <dbReference type="NCBI Taxonomy" id="590646"/>
    <lineage>
        <taxon>Eukaryota</taxon>
        <taxon>Fungi</taxon>
        <taxon>Dikarya</taxon>
        <taxon>Ascomycota</taxon>
        <taxon>Saccharomycotina</taxon>
        <taxon>Pichiomycetes</taxon>
        <taxon>Debaryomycetaceae</taxon>
        <taxon>Yamadazyma</taxon>
    </lineage>
</organism>
<keyword evidence="2" id="KW-1185">Reference proteome</keyword>
<dbReference type="GeneID" id="90982234"/>
<name>G3B720_CANTC</name>
<dbReference type="Proteomes" id="UP000000707">
    <property type="component" value="Unassembled WGS sequence"/>
</dbReference>
<dbReference type="eggNOG" id="ENOG502S5GM">
    <property type="taxonomic scope" value="Eukaryota"/>
</dbReference>
<evidence type="ECO:0008006" key="3">
    <source>
        <dbReference type="Google" id="ProtNLM"/>
    </source>
</evidence>
<dbReference type="STRING" id="590646.G3B720"/>
<dbReference type="PANTHER" id="PTHR23250:SF1">
    <property type="entry name" value="TECTONIN BETA-PROPELLER REPEAT-CONTAINING PROTEIN 1"/>
    <property type="match status" value="1"/>
</dbReference>
<evidence type="ECO:0000313" key="1">
    <source>
        <dbReference type="EMBL" id="EGV63536.1"/>
    </source>
</evidence>
<protein>
    <recommendedName>
        <fullName evidence="3">Peroxin/Ferlin domain-containing protein</fullName>
    </recommendedName>
</protein>